<evidence type="ECO:0000256" key="1">
    <source>
        <dbReference type="ARBA" id="ARBA00004651"/>
    </source>
</evidence>
<proteinExistence type="inferred from homology"/>
<evidence type="ECO:0000313" key="11">
    <source>
        <dbReference type="Proteomes" id="UP000238730"/>
    </source>
</evidence>
<keyword evidence="4" id="KW-1003">Cell membrane</keyword>
<comment type="pathway">
    <text evidence="2">Cofactor biosynthesis; adenosylcobalamin biosynthesis.</text>
</comment>
<name>A0A2S7W3B5_PHOAN</name>
<dbReference type="PANTHER" id="PTHR34308">
    <property type="entry name" value="COBALAMIN BIOSYNTHESIS PROTEIN CBIB"/>
    <property type="match status" value="1"/>
</dbReference>
<dbReference type="GO" id="GO:0048472">
    <property type="term" value="F:threonine-phosphate decarboxylase activity"/>
    <property type="evidence" value="ECO:0007669"/>
    <property type="project" value="InterPro"/>
</dbReference>
<dbReference type="UniPathway" id="UPA00148"/>
<dbReference type="NCBIfam" id="NF006476">
    <property type="entry name" value="PRK08878.1"/>
    <property type="match status" value="1"/>
</dbReference>
<feature type="transmembrane region" description="Helical" evidence="9">
    <location>
        <begin position="203"/>
        <end position="224"/>
    </location>
</feature>
<dbReference type="Proteomes" id="UP000238730">
    <property type="component" value="Unassembled WGS sequence"/>
</dbReference>
<evidence type="ECO:0000256" key="8">
    <source>
        <dbReference type="ARBA" id="ARBA00023136"/>
    </source>
</evidence>
<evidence type="ECO:0000256" key="9">
    <source>
        <dbReference type="SAM" id="Phobius"/>
    </source>
</evidence>
<evidence type="ECO:0000256" key="4">
    <source>
        <dbReference type="ARBA" id="ARBA00022475"/>
    </source>
</evidence>
<keyword evidence="5" id="KW-0169">Cobalamin biosynthesis</keyword>
<keyword evidence="8 9" id="KW-0472">Membrane</keyword>
<keyword evidence="6 9" id="KW-0812">Transmembrane</keyword>
<feature type="transmembrane region" description="Helical" evidence="9">
    <location>
        <begin position="300"/>
        <end position="317"/>
    </location>
</feature>
<comment type="caution">
    <text evidence="10">The sequence shown here is derived from an EMBL/GenBank/DDBJ whole genome shotgun (WGS) entry which is preliminary data.</text>
</comment>
<sequence length="318" mass="35540">MESLVALLTTNSSLLALWGALLLHWVLPIPYPLHPIVIWQRLALLIAERVNHPKENPSQRILAGSLAWFLMSGTVLILLFAFSQLVWYQTIFQMTLLWMAIDWQTSAKLGKQFNQAYNLEHKGRCRELLADHVNRNTENLSLLGLGKAGAETLLLGYGRNVIGVLFWYAIGGGIAAIMYRLAISLARSWSPSREQFRFFGLPAIRIALILDIVPLRLFALLITLGQNAKNAFHGLMQQGENWQLPGPGWLLAATGHKLSLSLGGPAMYNKVKMERPRIGGKIAPASLHLAQIQQLMTSRLWCWIIIESGLLIIFHGLA</sequence>
<keyword evidence="7 9" id="KW-1133">Transmembrane helix</keyword>
<evidence type="ECO:0000256" key="2">
    <source>
        <dbReference type="ARBA" id="ARBA00004953"/>
    </source>
</evidence>
<evidence type="ECO:0000256" key="7">
    <source>
        <dbReference type="ARBA" id="ARBA00022989"/>
    </source>
</evidence>
<dbReference type="GO" id="GO:0005886">
    <property type="term" value="C:plasma membrane"/>
    <property type="evidence" value="ECO:0007669"/>
    <property type="project" value="UniProtKB-SubCell"/>
</dbReference>
<evidence type="ECO:0000256" key="6">
    <source>
        <dbReference type="ARBA" id="ARBA00022692"/>
    </source>
</evidence>
<organism evidence="10 11">
    <name type="scientific">Photobacterium angustum</name>
    <dbReference type="NCBI Taxonomy" id="661"/>
    <lineage>
        <taxon>Bacteria</taxon>
        <taxon>Pseudomonadati</taxon>
        <taxon>Pseudomonadota</taxon>
        <taxon>Gammaproteobacteria</taxon>
        <taxon>Vibrionales</taxon>
        <taxon>Vibrionaceae</taxon>
        <taxon>Photobacterium</taxon>
    </lineage>
</organism>
<feature type="transmembrane region" description="Helical" evidence="9">
    <location>
        <begin position="161"/>
        <end position="183"/>
    </location>
</feature>
<dbReference type="RefSeq" id="WP_105059489.1">
    <property type="nucleotide sequence ID" value="NZ_MSCJ01000001.1"/>
</dbReference>
<dbReference type="GO" id="GO:0009236">
    <property type="term" value="P:cobalamin biosynthetic process"/>
    <property type="evidence" value="ECO:0007669"/>
    <property type="project" value="UniProtKB-UniPathway"/>
</dbReference>
<dbReference type="AlphaFoldDB" id="A0A2S7W3B5"/>
<evidence type="ECO:0000256" key="5">
    <source>
        <dbReference type="ARBA" id="ARBA00022573"/>
    </source>
</evidence>
<reference evidence="10 11" key="1">
    <citation type="submission" date="2016-12" db="EMBL/GenBank/DDBJ databases">
        <title>Diversity of luminous bacteria.</title>
        <authorList>
            <person name="Yoshizawa S."/>
            <person name="Kogure K."/>
        </authorList>
    </citation>
    <scope>NUCLEOTIDE SEQUENCE [LARGE SCALE GENOMIC DNA]</scope>
    <source>
        <strain evidence="10 11">LC1-200</strain>
    </source>
</reference>
<gene>
    <name evidence="10" type="ORF">BTO08_00645</name>
</gene>
<evidence type="ECO:0000256" key="3">
    <source>
        <dbReference type="ARBA" id="ARBA00006263"/>
    </source>
</evidence>
<comment type="subcellular location">
    <subcellularLocation>
        <location evidence="1">Cell membrane</location>
        <topology evidence="1">Multi-pass membrane protein</topology>
    </subcellularLocation>
</comment>
<evidence type="ECO:0000313" key="10">
    <source>
        <dbReference type="EMBL" id="PQJ68354.1"/>
    </source>
</evidence>
<dbReference type="OrthoDB" id="5586491at2"/>
<dbReference type="Pfam" id="PF03186">
    <property type="entry name" value="CobD_Cbib"/>
    <property type="match status" value="1"/>
</dbReference>
<feature type="transmembrane region" description="Helical" evidence="9">
    <location>
        <begin position="66"/>
        <end position="88"/>
    </location>
</feature>
<comment type="similarity">
    <text evidence="3">Belongs to the CobD/CbiB family.</text>
</comment>
<protein>
    <submittedName>
        <fullName evidence="10">Adenosylcobinamide-phosphate synthase</fullName>
    </submittedName>
</protein>
<dbReference type="InterPro" id="IPR004485">
    <property type="entry name" value="Cobalamin_biosynth_CobD/CbiB"/>
</dbReference>
<dbReference type="EMBL" id="MSCJ01000001">
    <property type="protein sequence ID" value="PQJ68354.1"/>
    <property type="molecule type" value="Genomic_DNA"/>
</dbReference>
<accession>A0A2S7W3B5</accession>
<dbReference type="PANTHER" id="PTHR34308:SF1">
    <property type="entry name" value="COBALAMIN BIOSYNTHESIS PROTEIN CBIB"/>
    <property type="match status" value="1"/>
</dbReference>